<evidence type="ECO:0000313" key="2">
    <source>
        <dbReference type="Proteomes" id="UP001329825"/>
    </source>
</evidence>
<dbReference type="Proteomes" id="UP001329825">
    <property type="component" value="Chromosome 6"/>
</dbReference>
<sequence length="157" mass="17697">MSSTCLSLKSRAQSMIPRIVAASGMNQSEIARFEKSIHTLSKYGEYLSGASEIDIDYLEHKAATALHDEGYTNLPKGRLAARNRMFDESKVTQTAKDLERDVGTFVNSFKGVFSRMDLDDEKHGDLKREVWNLLADGCKARYRENDDRGSESRLVLD</sequence>
<reference evidence="1 2" key="1">
    <citation type="submission" date="2024-01" db="EMBL/GenBank/DDBJ databases">
        <title>Comparative genomics of Cryptococcus and Kwoniella reveals pathogenesis evolution and contrasting modes of karyotype evolution via chromosome fusion or intercentromeric recombination.</title>
        <authorList>
            <person name="Coelho M.A."/>
            <person name="David-Palma M."/>
            <person name="Shea T."/>
            <person name="Bowers K."/>
            <person name="McGinley-Smith S."/>
            <person name="Mohammad A.W."/>
            <person name="Gnirke A."/>
            <person name="Yurkov A.M."/>
            <person name="Nowrousian M."/>
            <person name="Sun S."/>
            <person name="Cuomo C.A."/>
            <person name="Heitman J."/>
        </authorList>
    </citation>
    <scope>NUCLEOTIDE SEQUENCE [LARGE SCALE GENOMIC DNA]</scope>
    <source>
        <strain evidence="1">CBS 11374</strain>
    </source>
</reference>
<accession>A0ABZ1D2B7</accession>
<proteinExistence type="predicted"/>
<dbReference type="GeneID" id="87956782"/>
<protein>
    <submittedName>
        <fullName evidence="1">Uncharacterized protein</fullName>
    </submittedName>
</protein>
<gene>
    <name evidence="1" type="ORF">IL334_004651</name>
</gene>
<evidence type="ECO:0000313" key="1">
    <source>
        <dbReference type="EMBL" id="WRT67679.1"/>
    </source>
</evidence>
<name>A0ABZ1D2B7_9TREE</name>
<keyword evidence="2" id="KW-1185">Reference proteome</keyword>
<dbReference type="RefSeq" id="XP_062792419.1">
    <property type="nucleotide sequence ID" value="XM_062936368.1"/>
</dbReference>
<organism evidence="1 2">
    <name type="scientific">Kwoniella shivajii</name>
    <dbReference type="NCBI Taxonomy" id="564305"/>
    <lineage>
        <taxon>Eukaryota</taxon>
        <taxon>Fungi</taxon>
        <taxon>Dikarya</taxon>
        <taxon>Basidiomycota</taxon>
        <taxon>Agaricomycotina</taxon>
        <taxon>Tremellomycetes</taxon>
        <taxon>Tremellales</taxon>
        <taxon>Cryptococcaceae</taxon>
        <taxon>Kwoniella</taxon>
    </lineage>
</organism>
<dbReference type="EMBL" id="CP141886">
    <property type="protein sequence ID" value="WRT67679.1"/>
    <property type="molecule type" value="Genomic_DNA"/>
</dbReference>